<dbReference type="PANTHER" id="PTHR46300">
    <property type="entry name" value="P450, PUTATIVE (EUROFUNG)-RELATED-RELATED"/>
    <property type="match status" value="1"/>
</dbReference>
<evidence type="ECO:0000256" key="3">
    <source>
        <dbReference type="ARBA" id="ARBA00010617"/>
    </source>
</evidence>
<name>A0A166CYX4_9AGAM</name>
<keyword evidence="6 10" id="KW-0560">Oxidoreductase</keyword>
<evidence type="ECO:0000256" key="6">
    <source>
        <dbReference type="ARBA" id="ARBA00023002"/>
    </source>
</evidence>
<comment type="similarity">
    <text evidence="3 10">Belongs to the cytochrome P450 family.</text>
</comment>
<sequence>MRDRLAWLLPCVGLGLLLAVFLYRILAAQTRLPLPPGPQALPFVGNVMDMVKADGWDTYHKWATEHGDVVYVMVMGQPVVLLNSHETATDLLVKRSAIYSDRPAFTMASKVGGNEKIMAVAQYHRPLKTMRRWFSLVMGTRTSDHFWALQDQMIKGFIKNVYRDILNGDSDGTNLQTRIRWSAAATTLRIAYGYSATLEDDPILKQVNPAVRDFLEACKPGWLVNVIPALRHLPTWFPGASFLKIGKQWKNRLESLAQDPVDFVKEQMMNGVAPLSFTRELLEEHGQKMTIEEELDIKWAAFALFSGGTDTVSSTVYAFYLAMTLHPEIQRRAQAELDRVLAGRRLPNLHDRQAGALPYIDALVKELTRWAPVLPAGIPHVLRQEDEYRGWRIPKGTYVIANLWTISRDETIYPNPIEFRPERFLTKEHGGDCATQDDIPMDPSKINFGYGKRGCPGRHLAELGVWLSVAMSLAVYNINVIDGHIPSSTNYERSSISRPRPFKCHITIRSQQAEELIRAIPDDDATAWVQPYAKKDSSAFD</sequence>
<evidence type="ECO:0000256" key="4">
    <source>
        <dbReference type="ARBA" id="ARBA00022617"/>
    </source>
</evidence>
<dbReference type="EMBL" id="KV428072">
    <property type="protein sequence ID" value="KZT37974.1"/>
    <property type="molecule type" value="Genomic_DNA"/>
</dbReference>
<keyword evidence="4 9" id="KW-0349">Heme</keyword>
<dbReference type="CDD" id="cd11065">
    <property type="entry name" value="CYP64-like"/>
    <property type="match status" value="1"/>
</dbReference>
<evidence type="ECO:0000313" key="11">
    <source>
        <dbReference type="EMBL" id="KZT37974.1"/>
    </source>
</evidence>
<keyword evidence="7 9" id="KW-0408">Iron</keyword>
<dbReference type="SUPFAM" id="SSF48264">
    <property type="entry name" value="Cytochrome P450"/>
    <property type="match status" value="1"/>
</dbReference>
<dbReference type="GO" id="GO:0016705">
    <property type="term" value="F:oxidoreductase activity, acting on paired donors, with incorporation or reduction of molecular oxygen"/>
    <property type="evidence" value="ECO:0007669"/>
    <property type="project" value="InterPro"/>
</dbReference>
<dbReference type="InterPro" id="IPR050364">
    <property type="entry name" value="Cytochrome_P450_fung"/>
</dbReference>
<dbReference type="InterPro" id="IPR001128">
    <property type="entry name" value="Cyt_P450"/>
</dbReference>
<dbReference type="InterPro" id="IPR002401">
    <property type="entry name" value="Cyt_P450_E_grp-I"/>
</dbReference>
<evidence type="ECO:0000313" key="12">
    <source>
        <dbReference type="Proteomes" id="UP000076798"/>
    </source>
</evidence>
<comment type="cofactor">
    <cofactor evidence="1 9">
        <name>heme</name>
        <dbReference type="ChEBI" id="CHEBI:30413"/>
    </cofactor>
</comment>
<gene>
    <name evidence="11" type="ORF">SISSUDRAFT_1022049</name>
</gene>
<evidence type="ECO:0000256" key="8">
    <source>
        <dbReference type="ARBA" id="ARBA00023033"/>
    </source>
</evidence>
<dbReference type="OrthoDB" id="2789670at2759"/>
<dbReference type="STRING" id="1314776.A0A166CYX4"/>
<dbReference type="Pfam" id="PF00067">
    <property type="entry name" value="p450"/>
    <property type="match status" value="1"/>
</dbReference>
<dbReference type="Proteomes" id="UP000076798">
    <property type="component" value="Unassembled WGS sequence"/>
</dbReference>
<keyword evidence="12" id="KW-1185">Reference proteome</keyword>
<dbReference type="GO" id="GO:0020037">
    <property type="term" value="F:heme binding"/>
    <property type="evidence" value="ECO:0007669"/>
    <property type="project" value="InterPro"/>
</dbReference>
<keyword evidence="5 9" id="KW-0479">Metal-binding</keyword>
<dbReference type="PRINTS" id="PR00463">
    <property type="entry name" value="EP450I"/>
</dbReference>
<evidence type="ECO:0000256" key="7">
    <source>
        <dbReference type="ARBA" id="ARBA00023004"/>
    </source>
</evidence>
<dbReference type="InterPro" id="IPR036396">
    <property type="entry name" value="Cyt_P450_sf"/>
</dbReference>
<evidence type="ECO:0000256" key="2">
    <source>
        <dbReference type="ARBA" id="ARBA00005179"/>
    </source>
</evidence>
<protein>
    <submittedName>
        <fullName evidence="11">Cytochrome P450</fullName>
    </submittedName>
</protein>
<reference evidence="11 12" key="1">
    <citation type="journal article" date="2016" name="Mol. Biol. Evol.">
        <title>Comparative Genomics of Early-Diverging Mushroom-Forming Fungi Provides Insights into the Origins of Lignocellulose Decay Capabilities.</title>
        <authorList>
            <person name="Nagy L.G."/>
            <person name="Riley R."/>
            <person name="Tritt A."/>
            <person name="Adam C."/>
            <person name="Daum C."/>
            <person name="Floudas D."/>
            <person name="Sun H."/>
            <person name="Yadav J.S."/>
            <person name="Pangilinan J."/>
            <person name="Larsson K.H."/>
            <person name="Matsuura K."/>
            <person name="Barry K."/>
            <person name="Labutti K."/>
            <person name="Kuo R."/>
            <person name="Ohm R.A."/>
            <person name="Bhattacharya S.S."/>
            <person name="Shirouzu T."/>
            <person name="Yoshinaga Y."/>
            <person name="Martin F.M."/>
            <person name="Grigoriev I.V."/>
            <person name="Hibbett D.S."/>
        </authorList>
    </citation>
    <scope>NUCLEOTIDE SEQUENCE [LARGE SCALE GENOMIC DNA]</scope>
    <source>
        <strain evidence="11 12">HHB10207 ss-3</strain>
    </source>
</reference>
<dbReference type="InterPro" id="IPR017972">
    <property type="entry name" value="Cyt_P450_CS"/>
</dbReference>
<dbReference type="PRINTS" id="PR00385">
    <property type="entry name" value="P450"/>
</dbReference>
<dbReference type="AlphaFoldDB" id="A0A166CYX4"/>
<dbReference type="GO" id="GO:0004497">
    <property type="term" value="F:monooxygenase activity"/>
    <property type="evidence" value="ECO:0007669"/>
    <property type="project" value="UniProtKB-KW"/>
</dbReference>
<comment type="pathway">
    <text evidence="2">Secondary metabolite biosynthesis.</text>
</comment>
<proteinExistence type="inferred from homology"/>
<evidence type="ECO:0000256" key="10">
    <source>
        <dbReference type="RuleBase" id="RU000461"/>
    </source>
</evidence>
<feature type="binding site" description="axial binding residue" evidence="9">
    <location>
        <position position="455"/>
    </location>
    <ligand>
        <name>heme</name>
        <dbReference type="ChEBI" id="CHEBI:30413"/>
    </ligand>
    <ligandPart>
        <name>Fe</name>
        <dbReference type="ChEBI" id="CHEBI:18248"/>
    </ligandPart>
</feature>
<organism evidence="11 12">
    <name type="scientific">Sistotremastrum suecicum HHB10207 ss-3</name>
    <dbReference type="NCBI Taxonomy" id="1314776"/>
    <lineage>
        <taxon>Eukaryota</taxon>
        <taxon>Fungi</taxon>
        <taxon>Dikarya</taxon>
        <taxon>Basidiomycota</taxon>
        <taxon>Agaricomycotina</taxon>
        <taxon>Agaricomycetes</taxon>
        <taxon>Sistotremastrales</taxon>
        <taxon>Sistotremastraceae</taxon>
        <taxon>Sistotremastrum</taxon>
    </lineage>
</organism>
<dbReference type="Gene3D" id="1.10.630.10">
    <property type="entry name" value="Cytochrome P450"/>
    <property type="match status" value="1"/>
</dbReference>
<accession>A0A166CYX4</accession>
<dbReference type="PANTHER" id="PTHR46300:SF7">
    <property type="entry name" value="P450, PUTATIVE (EUROFUNG)-RELATED"/>
    <property type="match status" value="1"/>
</dbReference>
<dbReference type="GO" id="GO:0005506">
    <property type="term" value="F:iron ion binding"/>
    <property type="evidence" value="ECO:0007669"/>
    <property type="project" value="InterPro"/>
</dbReference>
<evidence type="ECO:0000256" key="1">
    <source>
        <dbReference type="ARBA" id="ARBA00001971"/>
    </source>
</evidence>
<evidence type="ECO:0000256" key="5">
    <source>
        <dbReference type="ARBA" id="ARBA00022723"/>
    </source>
</evidence>
<evidence type="ECO:0000256" key="9">
    <source>
        <dbReference type="PIRSR" id="PIRSR602401-1"/>
    </source>
</evidence>
<keyword evidence="8 10" id="KW-0503">Monooxygenase</keyword>
<dbReference type="PROSITE" id="PS00086">
    <property type="entry name" value="CYTOCHROME_P450"/>
    <property type="match status" value="1"/>
</dbReference>